<keyword evidence="1" id="KW-0812">Transmembrane</keyword>
<feature type="transmembrane region" description="Helical" evidence="1">
    <location>
        <begin position="452"/>
        <end position="475"/>
    </location>
</feature>
<dbReference type="InterPro" id="IPR036259">
    <property type="entry name" value="MFS_trans_sf"/>
</dbReference>
<reference evidence="2" key="2">
    <citation type="submission" date="2021-03" db="UniProtKB">
        <authorList>
            <consortium name="EnsemblPlants"/>
        </authorList>
    </citation>
    <scope>IDENTIFICATION</scope>
</reference>
<dbReference type="AlphaFoldDB" id="A0A803M1N0"/>
<dbReference type="OMA" id="SITWANI"/>
<feature type="transmembrane region" description="Helical" evidence="1">
    <location>
        <begin position="159"/>
        <end position="181"/>
    </location>
</feature>
<dbReference type="Gramene" id="AUR62021862-RA">
    <property type="protein sequence ID" value="AUR62021862-RA:cds"/>
    <property type="gene ID" value="AUR62021862"/>
</dbReference>
<keyword evidence="3" id="KW-1185">Reference proteome</keyword>
<sequence length="497" mass="55483">MAEYINNLIQLQKWVNMFAGYILWLMMVYLTDVWELELIHAAAIINIWMGLSKVLPIVFAHLADSFLGNFFVVLFSSLSSMIGLGLIWMSTPPVLGKSNGNCTQYKPECIGEQQKQLLYAGLAFTAVGIAAHTASYAPYSREHLEVALVALLVAAFVKPWAILFGICAILGVLSFLACLILRVTKGCNDNNPALRPQGSPLTTIFRVLFAASSKSFCRRPHDANGLYEKPDPNQELLPHSKSLSGLDKAAIIKAESSLEQQEQKKMEPLQRATYFLEQAKRLDPRAGKAKAPLILFLWFYDQFRRSFTTSFLGTFALSGRYAPRIGIVVAMMYATLSCIAAAKVETRRLGVVKNHGLIDKPDERVPMTIFWLLPQFALLGGLDGIQRLCAYSFSVDQAPSSMIKYFNLFARGFFGLGVMGSVVSVYIVGMISEAKTGTNWFQSTLNTSRLDNYYWVLATLAAVNLVVYIVVACLYRYRESRLEQMVQGAFNFMDDDF</sequence>
<name>A0A803M1N0_CHEQI</name>
<evidence type="ECO:0000313" key="3">
    <source>
        <dbReference type="Proteomes" id="UP000596660"/>
    </source>
</evidence>
<keyword evidence="1" id="KW-0472">Membrane</keyword>
<dbReference type="PANTHER" id="PTHR11654">
    <property type="entry name" value="OLIGOPEPTIDE TRANSPORTER-RELATED"/>
    <property type="match status" value="1"/>
</dbReference>
<dbReference type="Proteomes" id="UP000596660">
    <property type="component" value="Unplaced"/>
</dbReference>
<proteinExistence type="predicted"/>
<protein>
    <submittedName>
        <fullName evidence="2">Uncharacterized protein</fullName>
    </submittedName>
</protein>
<dbReference type="Gene3D" id="1.20.1250.20">
    <property type="entry name" value="MFS general substrate transporter like domains"/>
    <property type="match status" value="1"/>
</dbReference>
<feature type="transmembrane region" description="Helical" evidence="1">
    <location>
        <begin position="38"/>
        <end position="60"/>
    </location>
</feature>
<dbReference type="EnsemblPlants" id="AUR62021862-RA">
    <property type="protein sequence ID" value="AUR62021862-RA:cds"/>
    <property type="gene ID" value="AUR62021862"/>
</dbReference>
<accession>A0A803M1N0</accession>
<organism evidence="2 3">
    <name type="scientific">Chenopodium quinoa</name>
    <name type="common">Quinoa</name>
    <dbReference type="NCBI Taxonomy" id="63459"/>
    <lineage>
        <taxon>Eukaryota</taxon>
        <taxon>Viridiplantae</taxon>
        <taxon>Streptophyta</taxon>
        <taxon>Embryophyta</taxon>
        <taxon>Tracheophyta</taxon>
        <taxon>Spermatophyta</taxon>
        <taxon>Magnoliopsida</taxon>
        <taxon>eudicotyledons</taxon>
        <taxon>Gunneridae</taxon>
        <taxon>Pentapetalae</taxon>
        <taxon>Caryophyllales</taxon>
        <taxon>Chenopodiaceae</taxon>
        <taxon>Chenopodioideae</taxon>
        <taxon>Atripliceae</taxon>
        <taxon>Chenopodium</taxon>
    </lineage>
</organism>
<evidence type="ECO:0000256" key="1">
    <source>
        <dbReference type="SAM" id="Phobius"/>
    </source>
</evidence>
<reference evidence="2" key="1">
    <citation type="journal article" date="2017" name="Nature">
        <title>The genome of Chenopodium quinoa.</title>
        <authorList>
            <person name="Jarvis D.E."/>
            <person name="Ho Y.S."/>
            <person name="Lightfoot D.J."/>
            <person name="Schmoeckel S.M."/>
            <person name="Li B."/>
            <person name="Borm T.J.A."/>
            <person name="Ohyanagi H."/>
            <person name="Mineta K."/>
            <person name="Michell C.T."/>
            <person name="Saber N."/>
            <person name="Kharbatia N.M."/>
            <person name="Rupper R.R."/>
            <person name="Sharp A.R."/>
            <person name="Dally N."/>
            <person name="Boughton B.A."/>
            <person name="Woo Y.H."/>
            <person name="Gao G."/>
            <person name="Schijlen E.G.W.M."/>
            <person name="Guo X."/>
            <person name="Momin A.A."/>
            <person name="Negrao S."/>
            <person name="Al-Babili S."/>
            <person name="Gehring C."/>
            <person name="Roessner U."/>
            <person name="Jung C."/>
            <person name="Murphy K."/>
            <person name="Arold S.T."/>
            <person name="Gojobori T."/>
            <person name="van der Linden C.G."/>
            <person name="van Loo E.N."/>
            <person name="Jellen E.N."/>
            <person name="Maughan P.J."/>
            <person name="Tester M."/>
        </authorList>
    </citation>
    <scope>NUCLEOTIDE SEQUENCE [LARGE SCALE GENOMIC DNA]</scope>
    <source>
        <strain evidence="2">cv. PI 614886</strain>
    </source>
</reference>
<keyword evidence="1" id="KW-1133">Transmembrane helix</keyword>
<evidence type="ECO:0000313" key="2">
    <source>
        <dbReference type="EnsemblPlants" id="AUR62021862-RA:cds"/>
    </source>
</evidence>
<feature type="transmembrane region" description="Helical" evidence="1">
    <location>
        <begin position="66"/>
        <end position="89"/>
    </location>
</feature>
<feature type="transmembrane region" description="Helical" evidence="1">
    <location>
        <begin position="14"/>
        <end position="31"/>
    </location>
</feature>
<feature type="transmembrane region" description="Helical" evidence="1">
    <location>
        <begin position="406"/>
        <end position="432"/>
    </location>
</feature>
<dbReference type="SUPFAM" id="SSF103473">
    <property type="entry name" value="MFS general substrate transporter"/>
    <property type="match status" value="1"/>
</dbReference>